<evidence type="ECO:0000256" key="1">
    <source>
        <dbReference type="SAM" id="MobiDB-lite"/>
    </source>
</evidence>
<sequence length="982" mass="110787">MSDFFHQAAESWSTFMLAAGWQAALVAGVVFVLLFLLRRWISAPLRYALLLIVLVKFATPPFLALPTGFFSQSSDMHQRVVRATPGYFVETTTNSETDSLSNDSNLEPTAREASHSDQTDSETATPPAPVVRSTMPSARFRWSPFWMSLYLVGCAVTLIMLVRRYRSVRRIVQASEIQQSGVLFSEVVRVAGLLGLKQTPVLRLSEETDGPFAIGAFRPVIVLPRSLTEELAPDQLTIVIAHELAHIRRRDLLIGWFETLVSIAWWFHPALWWLRRSLRQTREDCCDDLLLAKQLAQPERYCETLIEAADRQRTRLAEPLVLGFVHREHPAARRIRRLMDASLFRAEHLRYPALFLVILMACIMLPGMQPDRQPVTPTTLEGIGGWRNLPFQLNKSEAAVIEECKQLAQTYFFTHDGRPEFAETETREKLEAILEQYPECFYAQFLLSTWHRLQGHPEEAARLMNLSLKNAPVVLTQTYHLGNGTPAAGIQIRQIEIECNRVQHHSLDPSLVLNFVGLETDAKGTVKLPVFDTVFRTRTQSFPEGYQAEFQNLGWFESRSHEGTLPAVLVWKTWSRPRDFTRTAAESKLLKNAEGTRTLQLDLGPNHYQIGSISRGQANGSFINEDGKGHPLKSTARPLPALSNATYMDHALIELTAPAESDFDLEQVDVLDSQTKLPLQTFQYGAGFTSSDQRLFHLFALWETLPETVDLVLSVYNYESNHFRLKLSPQVGATVQTEGATLEIKYLEAGHHTGWSSNTGFFGEAQDKSNTSEVIIDLVQGERLDGALWVVSKSGRRLKLDHLVWSSSKVGYPPTRIMLPLSEIDHFEILPKVAPQTIYFEQLRLPARTAPLEQQLPTITFPVQGQARKFTSEVFSPLLVHFESQRGHLYTGISSNQNGWGFQERPSTKQDPESQTTVSWWYLASVDLRQRTEFDAPPFPGASNKSSLGMHSNVGSAGFLSRKTPLELIESVRFEILPQPAN</sequence>
<feature type="transmembrane region" description="Helical" evidence="2">
    <location>
        <begin position="145"/>
        <end position="162"/>
    </location>
</feature>
<proteinExistence type="predicted"/>
<dbReference type="InterPro" id="IPR052173">
    <property type="entry name" value="Beta-lactam_resp_regulator"/>
</dbReference>
<evidence type="ECO:0000259" key="3">
    <source>
        <dbReference type="Pfam" id="PF05569"/>
    </source>
</evidence>
<dbReference type="AlphaFoldDB" id="A0A517Q9Z4"/>
<dbReference type="Pfam" id="PF05569">
    <property type="entry name" value="Peptidase_M56"/>
    <property type="match status" value="1"/>
</dbReference>
<dbReference type="PANTHER" id="PTHR34978:SF3">
    <property type="entry name" value="SLR0241 PROTEIN"/>
    <property type="match status" value="1"/>
</dbReference>
<protein>
    <submittedName>
        <fullName evidence="4">Regulatory protein BlaR1</fullName>
    </submittedName>
</protein>
<name>A0A517Q9Z4_9PLAN</name>
<dbReference type="EMBL" id="CP037421">
    <property type="protein sequence ID" value="QDT28447.1"/>
    <property type="molecule type" value="Genomic_DNA"/>
</dbReference>
<dbReference type="Gene3D" id="3.30.2010.10">
    <property type="entry name" value="Metalloproteases ('zincins'), catalytic domain"/>
    <property type="match status" value="1"/>
</dbReference>
<evidence type="ECO:0000313" key="5">
    <source>
        <dbReference type="Proteomes" id="UP000315647"/>
    </source>
</evidence>
<organism evidence="4 5">
    <name type="scientific">Gimesia panareensis</name>
    <dbReference type="NCBI Taxonomy" id="2527978"/>
    <lineage>
        <taxon>Bacteria</taxon>
        <taxon>Pseudomonadati</taxon>
        <taxon>Planctomycetota</taxon>
        <taxon>Planctomycetia</taxon>
        <taxon>Planctomycetales</taxon>
        <taxon>Planctomycetaceae</taxon>
        <taxon>Gimesia</taxon>
    </lineage>
</organism>
<reference evidence="4 5" key="1">
    <citation type="submission" date="2019-03" db="EMBL/GenBank/DDBJ databases">
        <title>Deep-cultivation of Planctomycetes and their phenomic and genomic characterization uncovers novel biology.</title>
        <authorList>
            <person name="Wiegand S."/>
            <person name="Jogler M."/>
            <person name="Boedeker C."/>
            <person name="Pinto D."/>
            <person name="Vollmers J."/>
            <person name="Rivas-Marin E."/>
            <person name="Kohn T."/>
            <person name="Peeters S.H."/>
            <person name="Heuer A."/>
            <person name="Rast P."/>
            <person name="Oberbeckmann S."/>
            <person name="Bunk B."/>
            <person name="Jeske O."/>
            <person name="Meyerdierks A."/>
            <person name="Storesund J.E."/>
            <person name="Kallscheuer N."/>
            <person name="Luecker S."/>
            <person name="Lage O.M."/>
            <person name="Pohl T."/>
            <person name="Merkel B.J."/>
            <person name="Hornburger P."/>
            <person name="Mueller R.-W."/>
            <person name="Bruemmer F."/>
            <person name="Labrenz M."/>
            <person name="Spormann A.M."/>
            <person name="Op den Camp H."/>
            <person name="Overmann J."/>
            <person name="Amann R."/>
            <person name="Jetten M.S.M."/>
            <person name="Mascher T."/>
            <person name="Medema M.H."/>
            <person name="Devos D.P."/>
            <person name="Kaster A.-K."/>
            <person name="Ovreas L."/>
            <person name="Rohde M."/>
            <person name="Galperin M.Y."/>
            <person name="Jogler C."/>
        </authorList>
    </citation>
    <scope>NUCLEOTIDE SEQUENCE [LARGE SCALE GENOMIC DNA]</scope>
    <source>
        <strain evidence="4 5">Enr10</strain>
    </source>
</reference>
<accession>A0A517Q9Z4</accession>
<feature type="domain" description="Peptidase M56" evidence="3">
    <location>
        <begin position="17"/>
        <end position="336"/>
    </location>
</feature>
<feature type="compositionally biased region" description="Polar residues" evidence="1">
    <location>
        <begin position="92"/>
        <end position="107"/>
    </location>
</feature>
<evidence type="ECO:0000256" key="2">
    <source>
        <dbReference type="SAM" id="Phobius"/>
    </source>
</evidence>
<keyword evidence="2" id="KW-0812">Transmembrane</keyword>
<feature type="transmembrane region" description="Helical" evidence="2">
    <location>
        <begin position="12"/>
        <end position="37"/>
    </location>
</feature>
<dbReference type="Proteomes" id="UP000315647">
    <property type="component" value="Chromosome"/>
</dbReference>
<gene>
    <name evidence="4" type="primary">blaR1_8</name>
    <name evidence="4" type="ORF">Enr10x_37910</name>
</gene>
<feature type="compositionally biased region" description="Basic and acidic residues" evidence="1">
    <location>
        <begin position="109"/>
        <end position="118"/>
    </location>
</feature>
<keyword evidence="2" id="KW-0472">Membrane</keyword>
<dbReference type="CDD" id="cd07341">
    <property type="entry name" value="M56_BlaR1_MecR1_like"/>
    <property type="match status" value="1"/>
</dbReference>
<feature type="region of interest" description="Disordered" evidence="1">
    <location>
        <begin position="92"/>
        <end position="131"/>
    </location>
</feature>
<dbReference type="PANTHER" id="PTHR34978">
    <property type="entry name" value="POSSIBLE SENSOR-TRANSDUCER PROTEIN BLAR"/>
    <property type="match status" value="1"/>
</dbReference>
<feature type="transmembrane region" description="Helical" evidence="2">
    <location>
        <begin position="49"/>
        <end position="70"/>
    </location>
</feature>
<dbReference type="InterPro" id="IPR008756">
    <property type="entry name" value="Peptidase_M56"/>
</dbReference>
<keyword evidence="5" id="KW-1185">Reference proteome</keyword>
<evidence type="ECO:0000313" key="4">
    <source>
        <dbReference type="EMBL" id="QDT28447.1"/>
    </source>
</evidence>
<keyword evidence="2" id="KW-1133">Transmembrane helix</keyword>